<sequence>MTMSKNLSGLAVRAFRRSDASWPSYKSGGAGVDLCGVSGGAKTVIVHKAQRSMTTSSKAELLEAAEALVKAAVSDTESTSLSHGRATVSGLEEISKGISEMKVSSDGKLNTIHQKLFDLDKTLQEMKFLMKEEVDILREDQQLRKLDLEIQNKRHKLEFAMQHADHEEFVYYLSSSRRAESSVSTGLVKDILLAFLRDKGFVLSSDLRLAKKNDYGGLGAYEHFGSEKDFRRKLVRLLESLLGSTLTMVDAGDGNMSIHYL</sequence>
<gene>
    <name evidence="1" type="ORF">APAL1065_LOCUS23263</name>
</gene>
<protein>
    <submittedName>
        <fullName evidence="1">Uncharacterized protein</fullName>
    </submittedName>
</protein>
<name>A0A7S2YPC9_9STRA</name>
<proteinExistence type="predicted"/>
<dbReference type="EMBL" id="HBHT01034600">
    <property type="protein sequence ID" value="CAD9987464.1"/>
    <property type="molecule type" value="Transcribed_RNA"/>
</dbReference>
<reference evidence="1" key="1">
    <citation type="submission" date="2021-01" db="EMBL/GenBank/DDBJ databases">
        <authorList>
            <person name="Corre E."/>
            <person name="Pelletier E."/>
            <person name="Niang G."/>
            <person name="Scheremetjew M."/>
            <person name="Finn R."/>
            <person name="Kale V."/>
            <person name="Holt S."/>
            <person name="Cochrane G."/>
            <person name="Meng A."/>
            <person name="Brown T."/>
            <person name="Cohen L."/>
        </authorList>
    </citation>
    <scope>NUCLEOTIDE SEQUENCE</scope>
    <source>
        <strain evidence="1">CCMP125</strain>
    </source>
</reference>
<dbReference type="AlphaFoldDB" id="A0A7S2YPC9"/>
<evidence type="ECO:0000313" key="1">
    <source>
        <dbReference type="EMBL" id="CAD9987464.1"/>
    </source>
</evidence>
<organism evidence="1">
    <name type="scientific">Entomoneis paludosa</name>
    <dbReference type="NCBI Taxonomy" id="265537"/>
    <lineage>
        <taxon>Eukaryota</taxon>
        <taxon>Sar</taxon>
        <taxon>Stramenopiles</taxon>
        <taxon>Ochrophyta</taxon>
        <taxon>Bacillariophyta</taxon>
        <taxon>Bacillariophyceae</taxon>
        <taxon>Bacillariophycidae</taxon>
        <taxon>Entomoneidaceae</taxon>
        <taxon>Entomoneis</taxon>
    </lineage>
</organism>
<accession>A0A7S2YPC9</accession>